<dbReference type="RefSeq" id="WP_415863630.1">
    <property type="nucleotide sequence ID" value="NZ_CP134536.1"/>
</dbReference>
<name>A0ABY9Y608_9FLAO</name>
<protein>
    <submittedName>
        <fullName evidence="1">Uncharacterized protein</fullName>
    </submittedName>
</protein>
<evidence type="ECO:0000313" key="2">
    <source>
        <dbReference type="Proteomes" id="UP001303407"/>
    </source>
</evidence>
<dbReference type="EMBL" id="CP134536">
    <property type="protein sequence ID" value="WNH13656.1"/>
    <property type="molecule type" value="Genomic_DNA"/>
</dbReference>
<organism evidence="1 2">
    <name type="scientific">Thalassobellus suaedae</name>
    <dbReference type="NCBI Taxonomy" id="3074124"/>
    <lineage>
        <taxon>Bacteria</taxon>
        <taxon>Pseudomonadati</taxon>
        <taxon>Bacteroidota</taxon>
        <taxon>Flavobacteriia</taxon>
        <taxon>Flavobacteriales</taxon>
        <taxon>Flavobacteriaceae</taxon>
        <taxon>Thalassobellus</taxon>
    </lineage>
</organism>
<accession>A0ABY9Y608</accession>
<sequence length="274" mass="31390">MKNFILYCVFIFFIGISSYGQGKIGRTEESLKKNEKTTKNSKSSISNNNSNNNLLTELVGGFFVQIFAYTVYGIAIESPFEVEHQASNAHLSKHPYFNSKKGNYTYEWNQDTPLFRTSLSAKYIMENSRLKGSHLNMDLRFLKRFGLELNYLQLWENNPNFGNDNLAIYTALAKYHRVRTEKFNAWWGLGPSYVDGAVNELGFTYGLGAELFFTKPLSLETNFNQTFINSETINKFNGLINYHIKKHKLIMGYEHLKIGSQTFSTATVGIGVFF</sequence>
<reference evidence="1 2" key="1">
    <citation type="submission" date="2023-09" db="EMBL/GenBank/DDBJ databases">
        <title>Thalassobella suaedae gen. nov., sp. nov., a marine bacterium of the family Flavobacteriaceae isolated from a halophyte Suaeda japonica.</title>
        <authorList>
            <person name="Lee S.Y."/>
            <person name="Hwang C.Y."/>
        </authorList>
    </citation>
    <scope>NUCLEOTIDE SEQUENCE [LARGE SCALE GENOMIC DNA]</scope>
    <source>
        <strain evidence="1 2">HL-DH10</strain>
    </source>
</reference>
<keyword evidence="2" id="KW-1185">Reference proteome</keyword>
<gene>
    <name evidence="1" type="ORF">RHP49_05225</name>
</gene>
<proteinExistence type="predicted"/>
<evidence type="ECO:0000313" key="1">
    <source>
        <dbReference type="EMBL" id="WNH13656.1"/>
    </source>
</evidence>
<dbReference type="SUPFAM" id="SSF56925">
    <property type="entry name" value="OMPA-like"/>
    <property type="match status" value="1"/>
</dbReference>
<dbReference type="InterPro" id="IPR011250">
    <property type="entry name" value="OMP/PagP_B-barrel"/>
</dbReference>
<dbReference type="Proteomes" id="UP001303407">
    <property type="component" value="Chromosome"/>
</dbReference>